<dbReference type="InterPro" id="IPR053842">
    <property type="entry name" value="NikA-like"/>
</dbReference>
<dbReference type="Pfam" id="PF21983">
    <property type="entry name" value="NikA-like"/>
    <property type="match status" value="1"/>
</dbReference>
<evidence type="ECO:0000313" key="1">
    <source>
        <dbReference type="EMBL" id="PEQ24727.1"/>
    </source>
</evidence>
<evidence type="ECO:0000313" key="2">
    <source>
        <dbReference type="Proteomes" id="UP000220611"/>
    </source>
</evidence>
<sequence length="102" mass="11534">MRKRNHIIPLHLNKKELAHLEAQVKLSGLAREEFLRSLIMGAQLQARPCTHHADLLHKAAGLCNNANQLAKVANTYGEVSQQSVEEMTSIARAVWKEVKENW</sequence>
<name>A0A855A641_9FIRM</name>
<comment type="caution">
    <text evidence="1">The sequence shown here is derived from an EMBL/GenBank/DDBJ whole genome shotgun (WGS) entry which is preliminary data.</text>
</comment>
<proteinExistence type="predicted"/>
<dbReference type="AlphaFoldDB" id="A0A855A641"/>
<dbReference type="OrthoDB" id="2049871at2"/>
<organism evidence="1 2">
    <name type="scientific">[Clostridium] leptum DSM 753</name>
    <dbReference type="NCBI Taxonomy" id="428125"/>
    <lineage>
        <taxon>Bacteria</taxon>
        <taxon>Bacillati</taxon>
        <taxon>Bacillota</taxon>
        <taxon>Clostridia</taxon>
        <taxon>Eubacteriales</taxon>
        <taxon>Oscillospiraceae</taxon>
        <taxon>Oscillospiraceae incertae sedis</taxon>
    </lineage>
</organism>
<protein>
    <submittedName>
        <fullName evidence="1">Plasmid mobilization relaxosome protein MobC</fullName>
    </submittedName>
</protein>
<gene>
    <name evidence="1" type="ORF">CH238_07130</name>
</gene>
<dbReference type="Proteomes" id="UP000220611">
    <property type="component" value="Unassembled WGS sequence"/>
</dbReference>
<dbReference type="EMBL" id="NOXF01000004">
    <property type="protein sequence ID" value="PEQ24727.1"/>
    <property type="molecule type" value="Genomic_DNA"/>
</dbReference>
<keyword evidence="2" id="KW-1185">Reference proteome</keyword>
<reference evidence="1 2" key="1">
    <citation type="submission" date="2017-07" db="EMBL/GenBank/DDBJ databases">
        <title>Prevalence of linear plasmids in Cutibacterium (Propionibacterium) acnes isolates obtained from prostatic tissue.</title>
        <authorList>
            <person name="Davidsson S."/>
            <person name="Carlsson J."/>
            <person name="Molling P."/>
            <person name="Andren O."/>
            <person name="Andersson S.-O."/>
            <person name="Brzuszkiewicz E."/>
            <person name="Poehlein A."/>
            <person name="Al-Zeer M."/>
            <person name="Brinkmann V."/>
            <person name="Scavenius C."/>
            <person name="Nazipi S."/>
            <person name="Soderquist B."/>
            <person name="Bruggemann H."/>
        </authorList>
    </citation>
    <scope>NUCLEOTIDE SEQUENCE [LARGE SCALE GENOMIC DNA]</scope>
    <source>
        <strain evidence="1 2">DSM 753</strain>
    </source>
</reference>
<accession>A0A855A641</accession>